<evidence type="ECO:0000313" key="2">
    <source>
        <dbReference type="Proteomes" id="UP000289738"/>
    </source>
</evidence>
<evidence type="ECO:0000313" key="1">
    <source>
        <dbReference type="EMBL" id="RYR60993.1"/>
    </source>
</evidence>
<dbReference type="EMBL" id="SDMP01000004">
    <property type="protein sequence ID" value="RYR60993.1"/>
    <property type="molecule type" value="Genomic_DNA"/>
</dbReference>
<accession>A0A445DCV5</accession>
<protein>
    <submittedName>
        <fullName evidence="1">Uncharacterized protein</fullName>
    </submittedName>
</protein>
<dbReference type="Proteomes" id="UP000289738">
    <property type="component" value="Chromosome A04"/>
</dbReference>
<name>A0A445DCV5_ARAHY</name>
<reference evidence="1 2" key="1">
    <citation type="submission" date="2019-01" db="EMBL/GenBank/DDBJ databases">
        <title>Sequencing of cultivated peanut Arachis hypogaea provides insights into genome evolution and oil improvement.</title>
        <authorList>
            <person name="Chen X."/>
        </authorList>
    </citation>
    <scope>NUCLEOTIDE SEQUENCE [LARGE SCALE GENOMIC DNA]</scope>
    <source>
        <strain evidence="2">cv. Fuhuasheng</strain>
        <tissue evidence="1">Leaves</tissue>
    </source>
</reference>
<sequence length="254" mass="27285">MVYLRRPKQSPDRFLHFMPPEKAEVAQLLFSVSSNKNSLSAVVITPSKGSSSSSNRHGGRLGGGHSCSIIGDGDISSLSKVEIPKGQHPKCLCGLYAIISTSRTHENSGRLKKLSHCKFFAWVDNIFDIKLKNDDSVKNVIMGGGEIAADISPMYDINDAGLEHKLMELENRIDLLELQKNVVPKAEGKKLSGVNNVSDSYSKIGSSSSIFFSASSSLLLLVASAALAASKFDNPAFVLTVFGPFAVGPDEVDL</sequence>
<keyword evidence="2" id="KW-1185">Reference proteome</keyword>
<comment type="caution">
    <text evidence="1">The sequence shown here is derived from an EMBL/GenBank/DDBJ whole genome shotgun (WGS) entry which is preliminary data.</text>
</comment>
<organism evidence="1 2">
    <name type="scientific">Arachis hypogaea</name>
    <name type="common">Peanut</name>
    <dbReference type="NCBI Taxonomy" id="3818"/>
    <lineage>
        <taxon>Eukaryota</taxon>
        <taxon>Viridiplantae</taxon>
        <taxon>Streptophyta</taxon>
        <taxon>Embryophyta</taxon>
        <taxon>Tracheophyta</taxon>
        <taxon>Spermatophyta</taxon>
        <taxon>Magnoliopsida</taxon>
        <taxon>eudicotyledons</taxon>
        <taxon>Gunneridae</taxon>
        <taxon>Pentapetalae</taxon>
        <taxon>rosids</taxon>
        <taxon>fabids</taxon>
        <taxon>Fabales</taxon>
        <taxon>Fabaceae</taxon>
        <taxon>Papilionoideae</taxon>
        <taxon>50 kb inversion clade</taxon>
        <taxon>dalbergioids sensu lato</taxon>
        <taxon>Dalbergieae</taxon>
        <taxon>Pterocarpus clade</taxon>
        <taxon>Arachis</taxon>
    </lineage>
</organism>
<gene>
    <name evidence="1" type="ORF">Ahy_A04g018079</name>
</gene>
<proteinExistence type="predicted"/>
<dbReference type="AlphaFoldDB" id="A0A445DCV5"/>